<dbReference type="SUPFAM" id="SSF51735">
    <property type="entry name" value="NAD(P)-binding Rossmann-fold domains"/>
    <property type="match status" value="1"/>
</dbReference>
<dbReference type="GO" id="GO:0005737">
    <property type="term" value="C:cytoplasm"/>
    <property type="evidence" value="ECO:0007669"/>
    <property type="project" value="TreeGrafter"/>
</dbReference>
<evidence type="ECO:0000256" key="1">
    <source>
        <dbReference type="ARBA" id="ARBA00006484"/>
    </source>
</evidence>
<dbReference type="Proteomes" id="UP000235672">
    <property type="component" value="Unassembled WGS sequence"/>
</dbReference>
<sequence length="260" mass="27801">MGSEKTIVLITGANRGIGYETAKNLLLHSAKYHVLLGCRSLSRGASTASDIQSTPGLLGTVTPLQLDVTSDDSIKSASEFIKTTYGHLDILVLNAGIFGLPPGTVDPSSLRSNFTTILSTNVISALVLTETLLPLLSHSRNLSPPHTPRLIFVSSSVGSLTQAADPESKYHQPGASEYRASKAALNMLMVQYWVRLKGEGFLVHGADPGLVATDFLNREQVKKRGAVEEWVGGERIASVVRGDRDADVGRVCGEYGVSPW</sequence>
<proteinExistence type="inferred from homology"/>
<dbReference type="Pfam" id="PF00106">
    <property type="entry name" value="adh_short"/>
    <property type="match status" value="1"/>
</dbReference>
<dbReference type="PANTHER" id="PTHR43544:SF32">
    <property type="entry name" value="CHAIN DEHYDROGENASE, PUTATIVE (AFU_ORTHOLOGUE AFUA_5G01530)-RELATED"/>
    <property type="match status" value="1"/>
</dbReference>
<protein>
    <submittedName>
        <fullName evidence="2">Putative carbonyl reductase</fullName>
    </submittedName>
</protein>
<organism evidence="2 3">
    <name type="scientific">Hyaloscypha hepaticicola</name>
    <dbReference type="NCBI Taxonomy" id="2082293"/>
    <lineage>
        <taxon>Eukaryota</taxon>
        <taxon>Fungi</taxon>
        <taxon>Dikarya</taxon>
        <taxon>Ascomycota</taxon>
        <taxon>Pezizomycotina</taxon>
        <taxon>Leotiomycetes</taxon>
        <taxon>Helotiales</taxon>
        <taxon>Hyaloscyphaceae</taxon>
        <taxon>Hyaloscypha</taxon>
    </lineage>
</organism>
<name>A0A2J6QHH0_9HELO</name>
<dbReference type="PRINTS" id="PR00081">
    <property type="entry name" value="GDHRDH"/>
</dbReference>
<keyword evidence="3" id="KW-1185">Reference proteome</keyword>
<gene>
    <name evidence="2" type="ORF">NA56DRAFT_668311</name>
</gene>
<reference evidence="2 3" key="1">
    <citation type="submission" date="2016-05" db="EMBL/GenBank/DDBJ databases">
        <title>A degradative enzymes factory behind the ericoid mycorrhizal symbiosis.</title>
        <authorList>
            <consortium name="DOE Joint Genome Institute"/>
            <person name="Martino E."/>
            <person name="Morin E."/>
            <person name="Grelet G."/>
            <person name="Kuo A."/>
            <person name="Kohler A."/>
            <person name="Daghino S."/>
            <person name="Barry K."/>
            <person name="Choi C."/>
            <person name="Cichocki N."/>
            <person name="Clum A."/>
            <person name="Copeland A."/>
            <person name="Hainaut M."/>
            <person name="Haridas S."/>
            <person name="Labutti K."/>
            <person name="Lindquist E."/>
            <person name="Lipzen A."/>
            <person name="Khouja H.-R."/>
            <person name="Murat C."/>
            <person name="Ohm R."/>
            <person name="Olson A."/>
            <person name="Spatafora J."/>
            <person name="Veneault-Fourrey C."/>
            <person name="Henrissat B."/>
            <person name="Grigoriev I."/>
            <person name="Martin F."/>
            <person name="Perotto S."/>
        </authorList>
    </citation>
    <scope>NUCLEOTIDE SEQUENCE [LARGE SCALE GENOMIC DNA]</scope>
    <source>
        <strain evidence="2 3">UAMH 7357</strain>
    </source>
</reference>
<evidence type="ECO:0000313" key="2">
    <source>
        <dbReference type="EMBL" id="PMD25717.1"/>
    </source>
</evidence>
<dbReference type="GO" id="GO:0019748">
    <property type="term" value="P:secondary metabolic process"/>
    <property type="evidence" value="ECO:0007669"/>
    <property type="project" value="TreeGrafter"/>
</dbReference>
<dbReference type="Gene3D" id="3.40.50.720">
    <property type="entry name" value="NAD(P)-binding Rossmann-like Domain"/>
    <property type="match status" value="1"/>
</dbReference>
<dbReference type="InterPro" id="IPR036291">
    <property type="entry name" value="NAD(P)-bd_dom_sf"/>
</dbReference>
<dbReference type="AlphaFoldDB" id="A0A2J6QHH0"/>
<accession>A0A2J6QHH0</accession>
<dbReference type="InterPro" id="IPR051468">
    <property type="entry name" value="Fungal_SecMetab_SDRs"/>
</dbReference>
<dbReference type="OrthoDB" id="1933717at2759"/>
<comment type="similarity">
    <text evidence="1">Belongs to the short-chain dehydrogenases/reductases (SDR) family.</text>
</comment>
<dbReference type="InterPro" id="IPR002347">
    <property type="entry name" value="SDR_fam"/>
</dbReference>
<dbReference type="GO" id="GO:0016491">
    <property type="term" value="F:oxidoreductase activity"/>
    <property type="evidence" value="ECO:0007669"/>
    <property type="project" value="TreeGrafter"/>
</dbReference>
<evidence type="ECO:0000313" key="3">
    <source>
        <dbReference type="Proteomes" id="UP000235672"/>
    </source>
</evidence>
<dbReference type="PANTHER" id="PTHR43544">
    <property type="entry name" value="SHORT-CHAIN DEHYDROGENASE/REDUCTASE"/>
    <property type="match status" value="1"/>
</dbReference>
<dbReference type="EMBL" id="KZ613469">
    <property type="protein sequence ID" value="PMD25717.1"/>
    <property type="molecule type" value="Genomic_DNA"/>
</dbReference>